<comment type="caution">
    <text evidence="2">The sequence shown here is derived from an EMBL/GenBank/DDBJ whole genome shotgun (WGS) entry which is preliminary data.</text>
</comment>
<dbReference type="STRING" id="1423804.FD14_GL000075"/>
<dbReference type="PANTHER" id="PTHR13696">
    <property type="entry name" value="P-LOOP CONTAINING NUCLEOSIDE TRIPHOSPHATE HYDROLASE"/>
    <property type="match status" value="1"/>
</dbReference>
<evidence type="ECO:0000313" key="2">
    <source>
        <dbReference type="EMBL" id="KRN26001.1"/>
    </source>
</evidence>
<reference evidence="2 3" key="1">
    <citation type="journal article" date="2015" name="Genome Announc.">
        <title>Expanding the biotechnology potential of lactobacilli through comparative genomics of 213 strains and associated genera.</title>
        <authorList>
            <person name="Sun Z."/>
            <person name="Harris H.M."/>
            <person name="McCann A."/>
            <person name="Guo C."/>
            <person name="Argimon S."/>
            <person name="Zhang W."/>
            <person name="Yang X."/>
            <person name="Jeffery I.B."/>
            <person name="Cooney J.C."/>
            <person name="Kagawa T.F."/>
            <person name="Liu W."/>
            <person name="Song Y."/>
            <person name="Salvetti E."/>
            <person name="Wrobel A."/>
            <person name="Rasinkangas P."/>
            <person name="Parkhill J."/>
            <person name="Rea M.C."/>
            <person name="O'Sullivan O."/>
            <person name="Ritari J."/>
            <person name="Douillard F.P."/>
            <person name="Paul Ross R."/>
            <person name="Yang R."/>
            <person name="Briner A.E."/>
            <person name="Felis G.E."/>
            <person name="de Vos W.M."/>
            <person name="Barrangou R."/>
            <person name="Klaenhammer T.R."/>
            <person name="Caufield P.W."/>
            <person name="Cui Y."/>
            <person name="Zhang H."/>
            <person name="O'Toole P.W."/>
        </authorList>
    </citation>
    <scope>NUCLEOTIDE SEQUENCE [LARGE SCALE GENOMIC DNA]</scope>
    <source>
        <strain evidence="2 3">DSM 23365</strain>
    </source>
</reference>
<dbReference type="PANTHER" id="PTHR13696:SF99">
    <property type="entry name" value="COBYRINIC ACID AC-DIAMIDE SYNTHASE"/>
    <property type="match status" value="1"/>
</dbReference>
<evidence type="ECO:0000259" key="1">
    <source>
        <dbReference type="Pfam" id="PF13614"/>
    </source>
</evidence>
<dbReference type="CDD" id="cd02042">
    <property type="entry name" value="ParAB_family"/>
    <property type="match status" value="1"/>
</dbReference>
<dbReference type="InterPro" id="IPR050678">
    <property type="entry name" value="DNA_Partitioning_ATPase"/>
</dbReference>
<dbReference type="OrthoDB" id="9815116at2"/>
<dbReference type="DNASU" id="4414817"/>
<accession>A0A0R2FBY7</accession>
<sequence>MTTSITIGNFKGGVGKTTTCVTFSYLLNKAHRKTLLIDFDPQGNASEIIEKTFPVFKQKNSKSLTDGIKNLDLSESIAHVTDYLDLMPSDWSLSLLPDMLEDYKKSDRPLFLKTLLTKIRNDYDYILIDVPPTLSAYTNNAVLASDYVIMVMQTQEQSYSSSLKFVSYLQGLRKDYDKSFDLLGIIAYLVKKDGPVDHEVLKAANQAFGKALFHGNVFQRERVKRFGKSGIKDEDMWDKRALYMYQVVLDEALSRINLLEE</sequence>
<dbReference type="EMBL" id="AYZM01000053">
    <property type="protein sequence ID" value="KRN26001.1"/>
    <property type="molecule type" value="Genomic_DNA"/>
</dbReference>
<dbReference type="PATRIC" id="fig|1423804.4.peg.83"/>
<dbReference type="AlphaFoldDB" id="A0A0R2FBY7"/>
<dbReference type="Pfam" id="PF13614">
    <property type="entry name" value="AAA_31"/>
    <property type="match status" value="1"/>
</dbReference>
<keyword evidence="3" id="KW-1185">Reference proteome</keyword>
<protein>
    <submittedName>
        <fullName evidence="2">Chromosome partitioning ATPase</fullName>
    </submittedName>
</protein>
<dbReference type="Proteomes" id="UP000051442">
    <property type="component" value="Unassembled WGS sequence"/>
</dbReference>
<dbReference type="Gene3D" id="3.40.50.300">
    <property type="entry name" value="P-loop containing nucleotide triphosphate hydrolases"/>
    <property type="match status" value="1"/>
</dbReference>
<dbReference type="InterPro" id="IPR025669">
    <property type="entry name" value="AAA_dom"/>
</dbReference>
<dbReference type="InterPro" id="IPR027417">
    <property type="entry name" value="P-loop_NTPase"/>
</dbReference>
<feature type="domain" description="AAA" evidence="1">
    <location>
        <begin position="4"/>
        <end position="180"/>
    </location>
</feature>
<organism evidence="2 3">
    <name type="scientific">Secundilactobacillus similis DSM 23365 = JCM 2765</name>
    <dbReference type="NCBI Taxonomy" id="1423804"/>
    <lineage>
        <taxon>Bacteria</taxon>
        <taxon>Bacillati</taxon>
        <taxon>Bacillota</taxon>
        <taxon>Bacilli</taxon>
        <taxon>Lactobacillales</taxon>
        <taxon>Lactobacillaceae</taxon>
        <taxon>Secundilactobacillus</taxon>
    </lineage>
</organism>
<dbReference type="RefSeq" id="WP_011669002.1">
    <property type="nucleotide sequence ID" value="NZ_AYZM01000053.1"/>
</dbReference>
<evidence type="ECO:0000313" key="3">
    <source>
        <dbReference type="Proteomes" id="UP000051442"/>
    </source>
</evidence>
<dbReference type="SUPFAM" id="SSF52540">
    <property type="entry name" value="P-loop containing nucleoside triphosphate hydrolases"/>
    <property type="match status" value="1"/>
</dbReference>
<name>A0A0R2FBY7_9LACO</name>
<proteinExistence type="predicted"/>
<gene>
    <name evidence="2" type="ORF">FD14_GL000075</name>
</gene>